<dbReference type="SUPFAM" id="SSF51735">
    <property type="entry name" value="NAD(P)-binding Rossmann-fold domains"/>
    <property type="match status" value="1"/>
</dbReference>
<dbReference type="Proteomes" id="UP001465976">
    <property type="component" value="Unassembled WGS sequence"/>
</dbReference>
<proteinExistence type="predicted"/>
<dbReference type="CDD" id="cd08249">
    <property type="entry name" value="enoyl_reductase_like"/>
    <property type="match status" value="1"/>
</dbReference>
<dbReference type="PANTHER" id="PTHR45348:SF2">
    <property type="entry name" value="ZINC-TYPE ALCOHOL DEHYDROGENASE-LIKE PROTEIN C2E1P3.01"/>
    <property type="match status" value="1"/>
</dbReference>
<dbReference type="InterPro" id="IPR013154">
    <property type="entry name" value="ADH-like_N"/>
</dbReference>
<evidence type="ECO:0000313" key="2">
    <source>
        <dbReference type="EMBL" id="KAL0563225.1"/>
    </source>
</evidence>
<dbReference type="PANTHER" id="PTHR45348">
    <property type="entry name" value="HYPOTHETICAL OXIDOREDUCTASE (EUROFUNG)"/>
    <property type="match status" value="1"/>
</dbReference>
<dbReference type="InterPro" id="IPR047122">
    <property type="entry name" value="Trans-enoyl_RdTase-like"/>
</dbReference>
<sequence>MPSQKALFLQEKQGAFVVGTRDIPSPKPDEILVKIKATALNPVDWKLKKYGPPLIQSYPAIVGADIAGDIVEIGADVQGFKVGDRVLFQGSWGDDYAAFQQYAKVPAEIAAKIPESVSYSQAASVPAGLAAAAIGLFWTITGAGLNPNLDKNVQFTGQSAVVIGGSASIGQYAIQLLRWAGFSAIIAYASGHHTDVLKVLGATHIIDRKSVDINDLATEVKKLTDKPVKVVFDAISVSDTQEAGYAALAEGGDLIVALPSEIKSPVESKKVAVLWGNVHPEVYRPFGRALYRKLTQFLEDGTIVPNKVEELPNGLAGIPDGLERLRNDQVSGKKLVALPQETS</sequence>
<name>A0ABR3EK59_9AGAR</name>
<dbReference type="EMBL" id="JBAHYK010003764">
    <property type="protein sequence ID" value="KAL0563225.1"/>
    <property type="molecule type" value="Genomic_DNA"/>
</dbReference>
<evidence type="ECO:0000259" key="1">
    <source>
        <dbReference type="SMART" id="SM00829"/>
    </source>
</evidence>
<comment type="caution">
    <text evidence="2">The sequence shown here is derived from an EMBL/GenBank/DDBJ whole genome shotgun (WGS) entry which is preliminary data.</text>
</comment>
<protein>
    <recommendedName>
        <fullName evidence="1">Enoyl reductase (ER) domain-containing protein</fullName>
    </recommendedName>
</protein>
<dbReference type="Pfam" id="PF08240">
    <property type="entry name" value="ADH_N"/>
    <property type="match status" value="1"/>
</dbReference>
<feature type="domain" description="Enoyl reductase (ER)" evidence="1">
    <location>
        <begin position="14"/>
        <end position="336"/>
    </location>
</feature>
<dbReference type="Pfam" id="PF00107">
    <property type="entry name" value="ADH_zinc_N"/>
    <property type="match status" value="1"/>
</dbReference>
<keyword evidence="3" id="KW-1185">Reference proteome</keyword>
<accession>A0ABR3EK59</accession>
<evidence type="ECO:0000313" key="3">
    <source>
        <dbReference type="Proteomes" id="UP001465976"/>
    </source>
</evidence>
<dbReference type="InterPro" id="IPR036291">
    <property type="entry name" value="NAD(P)-bd_dom_sf"/>
</dbReference>
<organism evidence="2 3">
    <name type="scientific">Marasmius crinis-equi</name>
    <dbReference type="NCBI Taxonomy" id="585013"/>
    <lineage>
        <taxon>Eukaryota</taxon>
        <taxon>Fungi</taxon>
        <taxon>Dikarya</taxon>
        <taxon>Basidiomycota</taxon>
        <taxon>Agaricomycotina</taxon>
        <taxon>Agaricomycetes</taxon>
        <taxon>Agaricomycetidae</taxon>
        <taxon>Agaricales</taxon>
        <taxon>Marasmiineae</taxon>
        <taxon>Marasmiaceae</taxon>
        <taxon>Marasmius</taxon>
    </lineage>
</organism>
<reference evidence="2 3" key="1">
    <citation type="submission" date="2024-02" db="EMBL/GenBank/DDBJ databases">
        <title>A draft genome for the cacao thread blight pathogen Marasmius crinis-equi.</title>
        <authorList>
            <person name="Cohen S.P."/>
            <person name="Baruah I.K."/>
            <person name="Amoako-Attah I."/>
            <person name="Bukari Y."/>
            <person name="Meinhardt L.W."/>
            <person name="Bailey B.A."/>
        </authorList>
    </citation>
    <scope>NUCLEOTIDE SEQUENCE [LARGE SCALE GENOMIC DNA]</scope>
    <source>
        <strain evidence="2 3">GH-76</strain>
    </source>
</reference>
<gene>
    <name evidence="2" type="ORF">V5O48_018847</name>
</gene>
<dbReference type="InterPro" id="IPR011032">
    <property type="entry name" value="GroES-like_sf"/>
</dbReference>
<dbReference type="SUPFAM" id="SSF50129">
    <property type="entry name" value="GroES-like"/>
    <property type="match status" value="1"/>
</dbReference>
<dbReference type="InterPro" id="IPR020843">
    <property type="entry name" value="ER"/>
</dbReference>
<dbReference type="InterPro" id="IPR013149">
    <property type="entry name" value="ADH-like_C"/>
</dbReference>
<dbReference type="Gene3D" id="3.40.50.720">
    <property type="entry name" value="NAD(P)-binding Rossmann-like Domain"/>
    <property type="match status" value="1"/>
</dbReference>
<dbReference type="SMART" id="SM00829">
    <property type="entry name" value="PKS_ER"/>
    <property type="match status" value="1"/>
</dbReference>
<dbReference type="Gene3D" id="3.90.180.10">
    <property type="entry name" value="Medium-chain alcohol dehydrogenases, catalytic domain"/>
    <property type="match status" value="1"/>
</dbReference>